<reference evidence="3" key="1">
    <citation type="submission" date="2023-01" db="EMBL/GenBank/DDBJ databases">
        <title>Colletotrichum chrysophilum M932 genome sequence.</title>
        <authorList>
            <person name="Baroncelli R."/>
        </authorList>
    </citation>
    <scope>NUCLEOTIDE SEQUENCE</scope>
    <source>
        <strain evidence="3">M932</strain>
    </source>
</reference>
<accession>A0AAD9AFC3</accession>
<feature type="region of interest" description="Disordered" evidence="1">
    <location>
        <begin position="53"/>
        <end position="79"/>
    </location>
</feature>
<sequence length="79" mass="8704">MVPFFRLSVSLFAVFAVCLCLGLAYTRYMDPCVCGCTQQKKSVGRIFGKTSIRRQASQERGPPHTDTAHGSGWDGMGSW</sequence>
<name>A0AAD9AFC3_9PEZI</name>
<comment type="caution">
    <text evidence="3">The sequence shown here is derived from an EMBL/GenBank/DDBJ whole genome shotgun (WGS) entry which is preliminary data.</text>
</comment>
<organism evidence="3 4">
    <name type="scientific">Colletotrichum chrysophilum</name>
    <dbReference type="NCBI Taxonomy" id="1836956"/>
    <lineage>
        <taxon>Eukaryota</taxon>
        <taxon>Fungi</taxon>
        <taxon>Dikarya</taxon>
        <taxon>Ascomycota</taxon>
        <taxon>Pezizomycotina</taxon>
        <taxon>Sordariomycetes</taxon>
        <taxon>Hypocreomycetidae</taxon>
        <taxon>Glomerellales</taxon>
        <taxon>Glomerellaceae</taxon>
        <taxon>Colletotrichum</taxon>
        <taxon>Colletotrichum gloeosporioides species complex</taxon>
    </lineage>
</organism>
<feature type="chain" id="PRO_5042136243" description="Secreted protein" evidence="2">
    <location>
        <begin position="27"/>
        <end position="79"/>
    </location>
</feature>
<dbReference type="EMBL" id="JAQOWY010000242">
    <property type="protein sequence ID" value="KAK1846275.1"/>
    <property type="molecule type" value="Genomic_DNA"/>
</dbReference>
<keyword evidence="2" id="KW-0732">Signal</keyword>
<dbReference type="AlphaFoldDB" id="A0AAD9AFC3"/>
<keyword evidence="4" id="KW-1185">Reference proteome</keyword>
<proteinExistence type="predicted"/>
<evidence type="ECO:0000256" key="1">
    <source>
        <dbReference type="SAM" id="MobiDB-lite"/>
    </source>
</evidence>
<protein>
    <recommendedName>
        <fullName evidence="5">Secreted protein</fullName>
    </recommendedName>
</protein>
<gene>
    <name evidence="3" type="ORF">CCHR01_11114</name>
</gene>
<evidence type="ECO:0008006" key="5">
    <source>
        <dbReference type="Google" id="ProtNLM"/>
    </source>
</evidence>
<evidence type="ECO:0000256" key="2">
    <source>
        <dbReference type="SAM" id="SignalP"/>
    </source>
</evidence>
<dbReference type="Proteomes" id="UP001243330">
    <property type="component" value="Unassembled WGS sequence"/>
</dbReference>
<evidence type="ECO:0000313" key="4">
    <source>
        <dbReference type="Proteomes" id="UP001243330"/>
    </source>
</evidence>
<evidence type="ECO:0000313" key="3">
    <source>
        <dbReference type="EMBL" id="KAK1846275.1"/>
    </source>
</evidence>
<feature type="signal peptide" evidence="2">
    <location>
        <begin position="1"/>
        <end position="26"/>
    </location>
</feature>